<feature type="domain" description="Major facilitator superfamily (MFS) profile" evidence="8">
    <location>
        <begin position="75"/>
        <end position="158"/>
    </location>
</feature>
<dbReference type="GO" id="GO:0000329">
    <property type="term" value="C:fungal-type vacuole membrane"/>
    <property type="evidence" value="ECO:0007669"/>
    <property type="project" value="TreeGrafter"/>
</dbReference>
<sequence length="158" mass="16524">MSKDHHHPHLLPNIIKDSSAGGPGIVAGELAAEDDGLISDSLLASHSYVIETVEAVPEADSNDGYALPKAQLLTVVSSLFMAAFLAALDGTVVTTLLTLIASDLNAIGNISWIATAYLLSCSAFQPLFGKLSDIFGRKSLLLLCTAFFAVGCMICVTD</sequence>
<protein>
    <submittedName>
        <fullName evidence="9">MFS transporter</fullName>
    </submittedName>
</protein>
<comment type="similarity">
    <text evidence="2">Belongs to the major facilitator superfamily.</text>
</comment>
<evidence type="ECO:0000256" key="7">
    <source>
        <dbReference type="SAM" id="Phobius"/>
    </source>
</evidence>
<keyword evidence="6 7" id="KW-0472">Membrane</keyword>
<evidence type="ECO:0000256" key="5">
    <source>
        <dbReference type="ARBA" id="ARBA00022989"/>
    </source>
</evidence>
<evidence type="ECO:0000256" key="3">
    <source>
        <dbReference type="ARBA" id="ARBA00022448"/>
    </source>
</evidence>
<keyword evidence="3" id="KW-0813">Transport</keyword>
<evidence type="ECO:0000256" key="4">
    <source>
        <dbReference type="ARBA" id="ARBA00022692"/>
    </source>
</evidence>
<dbReference type="EMBL" id="CP000498">
    <property type="protein sequence ID" value="ABN66091.1"/>
    <property type="molecule type" value="Genomic_DNA"/>
</dbReference>
<dbReference type="SUPFAM" id="SSF103473">
    <property type="entry name" value="MFS general substrate transporter"/>
    <property type="match status" value="1"/>
</dbReference>
<organism evidence="9 10">
    <name type="scientific">Scheffersomyces stipitis (strain ATCC 58785 / CBS 6054 / NBRC 10063 / NRRL Y-11545)</name>
    <name type="common">Yeast</name>
    <name type="synonym">Pichia stipitis</name>
    <dbReference type="NCBI Taxonomy" id="322104"/>
    <lineage>
        <taxon>Eukaryota</taxon>
        <taxon>Fungi</taxon>
        <taxon>Dikarya</taxon>
        <taxon>Ascomycota</taxon>
        <taxon>Saccharomycotina</taxon>
        <taxon>Pichiomycetes</taxon>
        <taxon>Debaryomycetaceae</taxon>
        <taxon>Scheffersomyces</taxon>
    </lineage>
</organism>
<dbReference type="HOGENOM" id="CLU_1673474_0_0_1"/>
<dbReference type="GO" id="GO:0012505">
    <property type="term" value="C:endomembrane system"/>
    <property type="evidence" value="ECO:0007669"/>
    <property type="project" value="UniProtKB-SubCell"/>
</dbReference>
<dbReference type="GO" id="GO:0015174">
    <property type="term" value="F:basic amino acid transmembrane transporter activity"/>
    <property type="evidence" value="ECO:0007669"/>
    <property type="project" value="TreeGrafter"/>
</dbReference>
<keyword evidence="5 7" id="KW-1133">Transmembrane helix</keyword>
<reference evidence="9 10" key="1">
    <citation type="journal article" date="2007" name="Nat. Biotechnol.">
        <title>Genome sequence of the lignocellulose-bioconverting and xylose-fermenting yeast Pichia stipitis.</title>
        <authorList>
            <person name="Jeffries T.W."/>
            <person name="Grigoriev I.V."/>
            <person name="Grimwood J."/>
            <person name="Laplaza J.M."/>
            <person name="Aerts A."/>
            <person name="Salamov A."/>
            <person name="Schmutz J."/>
            <person name="Lindquist E."/>
            <person name="Dehal P."/>
            <person name="Shapiro H."/>
            <person name="Jin Y.S."/>
            <person name="Passoth V."/>
            <person name="Richardson P.M."/>
        </authorList>
    </citation>
    <scope>NUCLEOTIDE SEQUENCE [LARGE SCALE GENOMIC DNA]</scope>
    <source>
        <strain evidence="10">ATCC 58785 / CBS 6054 / NBRC 10063 / NRRL Y-11545</strain>
    </source>
</reference>
<feature type="transmembrane region" description="Helical" evidence="7">
    <location>
        <begin position="140"/>
        <end position="157"/>
    </location>
</feature>
<dbReference type="PROSITE" id="PS50850">
    <property type="entry name" value="MFS"/>
    <property type="match status" value="1"/>
</dbReference>
<dbReference type="Pfam" id="PF07690">
    <property type="entry name" value="MFS_1"/>
    <property type="match status" value="1"/>
</dbReference>
<evidence type="ECO:0000256" key="1">
    <source>
        <dbReference type="ARBA" id="ARBA00004127"/>
    </source>
</evidence>
<dbReference type="Gene3D" id="1.20.1720.10">
    <property type="entry name" value="Multidrug resistance protein D"/>
    <property type="match status" value="1"/>
</dbReference>
<dbReference type="OrthoDB" id="2241241at2759"/>
<dbReference type="AlphaFoldDB" id="A3LTM8"/>
<evidence type="ECO:0000256" key="2">
    <source>
        <dbReference type="ARBA" id="ARBA00008335"/>
    </source>
</evidence>
<evidence type="ECO:0000313" key="9">
    <source>
        <dbReference type="EMBL" id="ABN66091.1"/>
    </source>
</evidence>
<evidence type="ECO:0000313" key="10">
    <source>
        <dbReference type="Proteomes" id="UP000002258"/>
    </source>
</evidence>
<name>A3LTM8_PICST</name>
<feature type="transmembrane region" description="Helical" evidence="7">
    <location>
        <begin position="106"/>
        <end position="128"/>
    </location>
</feature>
<dbReference type="STRING" id="322104.A3LTM8"/>
<dbReference type="eggNOG" id="KOG0254">
    <property type="taxonomic scope" value="Eukaryota"/>
</dbReference>
<dbReference type="InterPro" id="IPR036259">
    <property type="entry name" value="MFS_trans_sf"/>
</dbReference>
<dbReference type="PANTHER" id="PTHR23501:SF191">
    <property type="entry name" value="VACUOLAR BASIC AMINO ACID TRANSPORTER 4"/>
    <property type="match status" value="1"/>
</dbReference>
<dbReference type="KEGG" id="pic:PICST_58818"/>
<dbReference type="InParanoid" id="A3LTM8"/>
<dbReference type="RefSeq" id="XP_001384120.1">
    <property type="nucleotide sequence ID" value="XM_001384083.1"/>
</dbReference>
<keyword evidence="4 7" id="KW-0812">Transmembrane</keyword>
<evidence type="ECO:0000256" key="6">
    <source>
        <dbReference type="ARBA" id="ARBA00023136"/>
    </source>
</evidence>
<proteinExistence type="inferred from homology"/>
<accession>A3LTM8</accession>
<dbReference type="GeneID" id="4839049"/>
<dbReference type="InterPro" id="IPR011701">
    <property type="entry name" value="MFS"/>
</dbReference>
<comment type="subcellular location">
    <subcellularLocation>
        <location evidence="1">Endomembrane system</location>
        <topology evidence="1">Multi-pass membrane protein</topology>
    </subcellularLocation>
</comment>
<dbReference type="InterPro" id="IPR020846">
    <property type="entry name" value="MFS_dom"/>
</dbReference>
<evidence type="ECO:0000259" key="8">
    <source>
        <dbReference type="PROSITE" id="PS50850"/>
    </source>
</evidence>
<dbReference type="PANTHER" id="PTHR23501">
    <property type="entry name" value="MAJOR FACILITATOR SUPERFAMILY"/>
    <property type="match status" value="1"/>
</dbReference>
<feature type="non-terminal residue" evidence="9">
    <location>
        <position position="158"/>
    </location>
</feature>
<gene>
    <name evidence="9" type="primary">MFS41</name>
    <name evidence="9" type="ORF">PICST_58818</name>
</gene>
<feature type="transmembrane region" description="Helical" evidence="7">
    <location>
        <begin position="79"/>
        <end position="100"/>
    </location>
</feature>
<dbReference type="Proteomes" id="UP000002258">
    <property type="component" value="Chromosome 4"/>
</dbReference>
<keyword evidence="10" id="KW-1185">Reference proteome</keyword>